<protein>
    <recommendedName>
        <fullName evidence="5">Transmembrane protein</fullName>
    </recommendedName>
</protein>
<keyword evidence="2" id="KW-0812">Transmembrane</keyword>
<feature type="compositionally biased region" description="Basic and acidic residues" evidence="1">
    <location>
        <begin position="141"/>
        <end position="159"/>
    </location>
</feature>
<evidence type="ECO:0008006" key="5">
    <source>
        <dbReference type="Google" id="ProtNLM"/>
    </source>
</evidence>
<evidence type="ECO:0000256" key="1">
    <source>
        <dbReference type="SAM" id="MobiDB-lite"/>
    </source>
</evidence>
<dbReference type="AlphaFoldDB" id="A0ABD2LPX8"/>
<comment type="caution">
    <text evidence="3">The sequence shown here is derived from an EMBL/GenBank/DDBJ whole genome shotgun (WGS) entry which is preliminary data.</text>
</comment>
<proteinExistence type="predicted"/>
<reference evidence="3 4" key="1">
    <citation type="submission" date="2024-10" db="EMBL/GenBank/DDBJ databases">
        <authorList>
            <person name="Kim D."/>
        </authorList>
    </citation>
    <scope>NUCLEOTIDE SEQUENCE [LARGE SCALE GENOMIC DNA]</scope>
    <source>
        <strain evidence="3">BH-2024</strain>
    </source>
</reference>
<feature type="region of interest" description="Disordered" evidence="1">
    <location>
        <begin position="385"/>
        <end position="414"/>
    </location>
</feature>
<feature type="transmembrane region" description="Helical" evidence="2">
    <location>
        <begin position="243"/>
        <end position="266"/>
    </location>
</feature>
<feature type="transmembrane region" description="Helical" evidence="2">
    <location>
        <begin position="61"/>
        <end position="82"/>
    </location>
</feature>
<feature type="compositionally biased region" description="Basic and acidic residues" evidence="1">
    <location>
        <begin position="400"/>
        <end position="414"/>
    </location>
</feature>
<keyword evidence="2" id="KW-0472">Membrane</keyword>
<dbReference type="EMBL" id="JBICBT010000334">
    <property type="protein sequence ID" value="KAL3117184.1"/>
    <property type="molecule type" value="Genomic_DNA"/>
</dbReference>
<name>A0ABD2LPX8_9BILA</name>
<feature type="region of interest" description="Disordered" evidence="1">
    <location>
        <begin position="1"/>
        <end position="42"/>
    </location>
</feature>
<dbReference type="Proteomes" id="UP001620626">
    <property type="component" value="Unassembled WGS sequence"/>
</dbReference>
<keyword evidence="4" id="KW-1185">Reference proteome</keyword>
<evidence type="ECO:0000256" key="2">
    <source>
        <dbReference type="SAM" id="Phobius"/>
    </source>
</evidence>
<evidence type="ECO:0000313" key="3">
    <source>
        <dbReference type="EMBL" id="KAL3117184.1"/>
    </source>
</evidence>
<accession>A0ABD2LPX8</accession>
<keyword evidence="2" id="KW-1133">Transmembrane helix</keyword>
<feature type="compositionally biased region" description="Polar residues" evidence="1">
    <location>
        <begin position="385"/>
        <end position="394"/>
    </location>
</feature>
<sequence length="414" mass="46967">MEHQQKQQKEMPSPSGASAAAPPLPKVSVHSGNGKLRGGGVRAVREQSTLQRLFSRLERRLGLAMALCMATILCALAINGLFHDRVRATMVQLIGTIEQEVRVLQHHEIVLFTDTFWTASFTGSDVNEEDEIQTQQNGTSDAKESNEQREQREGEKEGKEGEEEAIGKSNGSSNNNLLEMARYLRMRADQLTELDEFRQRFEDTDNAIWALVFLDLLGLVLLVPILCHFCCRTSAAKSVSRSCCFAFRVLLVLLVLLCLLQLFLLLSLLDNALKFPSIVDKLFNFYLDEVPTEKRAEIVGPAEDQFSCKIKVEHELLERYGLQEQCLPKMKGCLLSPSIVVFLILITLFPFILTIITCFWPKHLNVLAPLERAHRKVQLFQTEGRTQNRNQSLKNALGRTKRDGEKEEEPKMYY</sequence>
<feature type="compositionally biased region" description="Low complexity" evidence="1">
    <location>
        <begin position="12"/>
        <end position="21"/>
    </location>
</feature>
<feature type="transmembrane region" description="Helical" evidence="2">
    <location>
        <begin position="207"/>
        <end position="231"/>
    </location>
</feature>
<gene>
    <name evidence="3" type="ORF">niasHT_007587</name>
</gene>
<feature type="region of interest" description="Disordered" evidence="1">
    <location>
        <begin position="127"/>
        <end position="174"/>
    </location>
</feature>
<evidence type="ECO:0000313" key="4">
    <source>
        <dbReference type="Proteomes" id="UP001620626"/>
    </source>
</evidence>
<organism evidence="3 4">
    <name type="scientific">Heterodera trifolii</name>
    <dbReference type="NCBI Taxonomy" id="157864"/>
    <lineage>
        <taxon>Eukaryota</taxon>
        <taxon>Metazoa</taxon>
        <taxon>Ecdysozoa</taxon>
        <taxon>Nematoda</taxon>
        <taxon>Chromadorea</taxon>
        <taxon>Rhabditida</taxon>
        <taxon>Tylenchina</taxon>
        <taxon>Tylenchomorpha</taxon>
        <taxon>Tylenchoidea</taxon>
        <taxon>Heteroderidae</taxon>
        <taxon>Heteroderinae</taxon>
        <taxon>Heterodera</taxon>
    </lineage>
</organism>
<feature type="transmembrane region" description="Helical" evidence="2">
    <location>
        <begin position="339"/>
        <end position="360"/>
    </location>
</feature>